<dbReference type="EMBL" id="FNCQ01000001">
    <property type="protein sequence ID" value="SDG19218.1"/>
    <property type="molecule type" value="Genomic_DNA"/>
</dbReference>
<dbReference type="PANTHER" id="PTHR47964">
    <property type="entry name" value="ATP-DEPENDENT DNA HELICASE HOMOLOG RECG, CHLOROPLASTIC"/>
    <property type="match status" value="1"/>
</dbReference>
<keyword evidence="19" id="KW-1185">Reference proteome</keyword>
<keyword evidence="4 15" id="KW-0227">DNA damage</keyword>
<dbReference type="InterPro" id="IPR047112">
    <property type="entry name" value="RecG/Mfd"/>
</dbReference>
<evidence type="ECO:0000256" key="14">
    <source>
        <dbReference type="ARBA" id="ARBA00048988"/>
    </source>
</evidence>
<dbReference type="SUPFAM" id="SSF50249">
    <property type="entry name" value="Nucleic acid-binding proteins"/>
    <property type="match status" value="1"/>
</dbReference>
<gene>
    <name evidence="18" type="ORF">SAMN04487901_101226</name>
</gene>
<protein>
    <recommendedName>
        <fullName evidence="2 15">ATP-dependent DNA helicase RecG</fullName>
        <ecNumber evidence="13 15">5.6.2.4</ecNumber>
    </recommendedName>
</protein>
<evidence type="ECO:0000256" key="11">
    <source>
        <dbReference type="ARBA" id="ARBA00023235"/>
    </source>
</evidence>
<dbReference type="InterPro" id="IPR012340">
    <property type="entry name" value="NA-bd_OB-fold"/>
</dbReference>
<dbReference type="InterPro" id="IPR045562">
    <property type="entry name" value="RecG_dom3_C"/>
</dbReference>
<keyword evidence="10 15" id="KW-0234">DNA repair</keyword>
<keyword evidence="7 15" id="KW-0067">ATP-binding</keyword>
<keyword evidence="11" id="KW-0413">Isomerase</keyword>
<evidence type="ECO:0000256" key="7">
    <source>
        <dbReference type="ARBA" id="ARBA00022840"/>
    </source>
</evidence>
<comment type="catalytic activity">
    <reaction evidence="12 15">
        <text>Couples ATP hydrolysis with the unwinding of duplex DNA by translocating in the 3'-5' direction.</text>
        <dbReference type="EC" id="5.6.2.4"/>
    </reaction>
</comment>
<dbReference type="InterPro" id="IPR001650">
    <property type="entry name" value="Helicase_C-like"/>
</dbReference>
<keyword evidence="3 15" id="KW-0547">Nucleotide-binding</keyword>
<keyword evidence="6 15" id="KW-0347">Helicase</keyword>
<dbReference type="Pfam" id="PF00270">
    <property type="entry name" value="DEAD"/>
    <property type="match status" value="1"/>
</dbReference>
<dbReference type="InterPro" id="IPR014001">
    <property type="entry name" value="Helicase_ATP-bd"/>
</dbReference>
<dbReference type="SMART" id="SM00487">
    <property type="entry name" value="DEXDc"/>
    <property type="match status" value="1"/>
</dbReference>
<dbReference type="GO" id="GO:0043138">
    <property type="term" value="F:3'-5' DNA helicase activity"/>
    <property type="evidence" value="ECO:0007669"/>
    <property type="project" value="UniProtKB-EC"/>
</dbReference>
<reference evidence="19" key="1">
    <citation type="submission" date="2016-10" db="EMBL/GenBank/DDBJ databases">
        <authorList>
            <person name="Varghese N."/>
            <person name="Submissions S."/>
        </authorList>
    </citation>
    <scope>NUCLEOTIDE SEQUENCE [LARGE SCALE GENOMIC DNA]</scope>
    <source>
        <strain evidence="19">BP1-148</strain>
    </source>
</reference>
<dbReference type="NCBIfam" id="TIGR00643">
    <property type="entry name" value="recG"/>
    <property type="match status" value="1"/>
</dbReference>
<dbReference type="PROSITE" id="PS51194">
    <property type="entry name" value="HELICASE_CTER"/>
    <property type="match status" value="1"/>
</dbReference>
<dbReference type="InterPro" id="IPR004609">
    <property type="entry name" value="ATP-dep_DNA_helicase_RecG"/>
</dbReference>
<evidence type="ECO:0000259" key="16">
    <source>
        <dbReference type="PROSITE" id="PS51192"/>
    </source>
</evidence>
<evidence type="ECO:0000256" key="3">
    <source>
        <dbReference type="ARBA" id="ARBA00022741"/>
    </source>
</evidence>
<comment type="function">
    <text evidence="15">Plays a critical role in recombination and DNA repair. Helps process Holliday junction intermediates to mature products by catalyzing branch migration. Has replication fork regression activity, unwinds stalled or blocked replication forks to make a HJ that can be resolved. Has a DNA unwinding activity characteristic of a DNA helicase with 3'-5' polarity.</text>
</comment>
<organism evidence="18 19">
    <name type="scientific">Prevotella communis</name>
    <dbReference type="NCBI Taxonomy" id="2913614"/>
    <lineage>
        <taxon>Bacteria</taxon>
        <taxon>Pseudomonadati</taxon>
        <taxon>Bacteroidota</taxon>
        <taxon>Bacteroidia</taxon>
        <taxon>Bacteroidales</taxon>
        <taxon>Prevotellaceae</taxon>
        <taxon>Prevotella</taxon>
    </lineage>
</organism>
<dbReference type="InterPro" id="IPR027417">
    <property type="entry name" value="P-loop_NTPase"/>
</dbReference>
<dbReference type="RefSeq" id="WP_091813831.1">
    <property type="nucleotide sequence ID" value="NZ_FNCQ01000001.1"/>
</dbReference>
<proteinExistence type="inferred from homology"/>
<dbReference type="CDD" id="cd04488">
    <property type="entry name" value="RecG_wedge_OBF"/>
    <property type="match status" value="1"/>
</dbReference>
<dbReference type="GO" id="GO:0005524">
    <property type="term" value="F:ATP binding"/>
    <property type="evidence" value="ECO:0007669"/>
    <property type="project" value="UniProtKB-KW"/>
</dbReference>
<feature type="domain" description="Helicase ATP-binding" evidence="16">
    <location>
        <begin position="283"/>
        <end position="447"/>
    </location>
</feature>
<evidence type="ECO:0000256" key="5">
    <source>
        <dbReference type="ARBA" id="ARBA00022801"/>
    </source>
</evidence>
<dbReference type="AlphaFoldDB" id="A0A1G7S889"/>
<evidence type="ECO:0000256" key="2">
    <source>
        <dbReference type="ARBA" id="ARBA00017846"/>
    </source>
</evidence>
<dbReference type="Gene3D" id="3.40.50.300">
    <property type="entry name" value="P-loop containing nucleotide triphosphate hydrolases"/>
    <property type="match status" value="2"/>
</dbReference>
<dbReference type="NCBIfam" id="NF008165">
    <property type="entry name" value="PRK10917.1-3"/>
    <property type="match status" value="1"/>
</dbReference>
<evidence type="ECO:0000256" key="12">
    <source>
        <dbReference type="ARBA" id="ARBA00034617"/>
    </source>
</evidence>
<comment type="catalytic activity">
    <reaction evidence="14 15">
        <text>ATP + H2O = ADP + phosphate + H(+)</text>
        <dbReference type="Rhea" id="RHEA:13065"/>
        <dbReference type="ChEBI" id="CHEBI:15377"/>
        <dbReference type="ChEBI" id="CHEBI:15378"/>
        <dbReference type="ChEBI" id="CHEBI:30616"/>
        <dbReference type="ChEBI" id="CHEBI:43474"/>
        <dbReference type="ChEBI" id="CHEBI:456216"/>
        <dbReference type="EC" id="5.6.2.4"/>
    </reaction>
</comment>
<evidence type="ECO:0000256" key="15">
    <source>
        <dbReference type="RuleBase" id="RU363016"/>
    </source>
</evidence>
<evidence type="ECO:0000256" key="9">
    <source>
        <dbReference type="ARBA" id="ARBA00023172"/>
    </source>
</evidence>
<accession>A0A1G7S889</accession>
<dbReference type="SUPFAM" id="SSF52540">
    <property type="entry name" value="P-loop containing nucleoside triphosphate hydrolases"/>
    <property type="match status" value="2"/>
</dbReference>
<evidence type="ECO:0000256" key="8">
    <source>
        <dbReference type="ARBA" id="ARBA00023125"/>
    </source>
</evidence>
<dbReference type="EC" id="5.6.2.4" evidence="13 15"/>
<feature type="domain" description="Helicase C-terminal" evidence="17">
    <location>
        <begin position="466"/>
        <end position="631"/>
    </location>
</feature>
<dbReference type="Gene3D" id="2.40.50.140">
    <property type="entry name" value="Nucleic acid-binding proteins"/>
    <property type="match status" value="1"/>
</dbReference>
<evidence type="ECO:0000313" key="18">
    <source>
        <dbReference type="EMBL" id="SDG19218.1"/>
    </source>
</evidence>
<dbReference type="Pfam" id="PF00271">
    <property type="entry name" value="Helicase_C"/>
    <property type="match status" value="1"/>
</dbReference>
<dbReference type="Pfam" id="PF17191">
    <property type="entry name" value="RecG_wedge"/>
    <property type="match status" value="1"/>
</dbReference>
<evidence type="ECO:0000259" key="17">
    <source>
        <dbReference type="PROSITE" id="PS51194"/>
    </source>
</evidence>
<keyword evidence="5 15" id="KW-0378">Hydrolase</keyword>
<comment type="similarity">
    <text evidence="1 15">Belongs to the helicase family. RecG subfamily.</text>
</comment>
<keyword evidence="9 15" id="KW-0233">DNA recombination</keyword>
<evidence type="ECO:0000256" key="13">
    <source>
        <dbReference type="ARBA" id="ARBA00034808"/>
    </source>
</evidence>
<evidence type="ECO:0000256" key="1">
    <source>
        <dbReference type="ARBA" id="ARBA00007504"/>
    </source>
</evidence>
<dbReference type="SMART" id="SM00490">
    <property type="entry name" value="HELICc"/>
    <property type="match status" value="1"/>
</dbReference>
<dbReference type="InterPro" id="IPR033454">
    <property type="entry name" value="RecG_wedge"/>
</dbReference>
<evidence type="ECO:0000256" key="10">
    <source>
        <dbReference type="ARBA" id="ARBA00023204"/>
    </source>
</evidence>
<evidence type="ECO:0000256" key="6">
    <source>
        <dbReference type="ARBA" id="ARBA00022806"/>
    </source>
</evidence>
<name>A0A1G7S889_9BACT</name>
<dbReference type="NCBIfam" id="NF008168">
    <property type="entry name" value="PRK10917.2-2"/>
    <property type="match status" value="1"/>
</dbReference>
<dbReference type="InterPro" id="IPR011545">
    <property type="entry name" value="DEAD/DEAH_box_helicase_dom"/>
</dbReference>
<evidence type="ECO:0000256" key="4">
    <source>
        <dbReference type="ARBA" id="ARBA00022763"/>
    </source>
</evidence>
<sequence length="700" mass="79858">MNILDQDIMYLPGVGPNRKKMLSKELGIETYGDLLEYYPYKYVDRSKVYTVHELTGDMPFVQVVGRILSFETFEMGPRKERVVAHFSDGTGIMDLVWFNGGKYARQNYKIGTKYLVFGRPGVFNNRIQVQHPDIDLAEKVELSAMGMQPYYNTTEKMKKAGMNSRAVEKLTKTLVGVLKDPLPETIPNFITAPLHLMSRDQALRNLHYPQDTKDLERARVRLKFEELFFVQLNILRYASDQRRKYRGFVFNRIGPLFNDFYQKNLPFALTGAQKRVMHEIRKDMCTGRQMNRLLQGDVGSGKTLVALMTMLIALDNGYQACMMAPTEILAEQHLQSIREFLKGMPIRVELLTGIVKGKKRQEILDGLRSGDVHILIGTHAVIEDTVQFAQLGTVVIDEQHRFGVAQRAKLWAKTEGNTIPHVLVMTATPIPRTLAMTLYGDLDVSIIDELPPGRKPIRTSHVFDNRMTSLYDGIRRQIHEGRQVYIVFPLIEESEKIDLKNLEQGFETLREAFPDFRLSKVHGKMKAKEKEEEMQKFVSGETQILVATTVIEVGVNVPNASVMVILEAQRFGLSQLHQLRGRVGRGADQSFCILVTPFKLSEDTRKRIDIMCETNDGFRIAEADLKLRGPGDLEGTQQSGMAFDLKIANIARDGQLVQLARDEAQKIIDEDPQCQSPKYQMLWNRLRQLRKTNVNWAAIS</sequence>
<dbReference type="GO" id="GO:0006310">
    <property type="term" value="P:DNA recombination"/>
    <property type="evidence" value="ECO:0007669"/>
    <property type="project" value="UniProtKB-UniRule"/>
</dbReference>
<dbReference type="GO" id="GO:0006281">
    <property type="term" value="P:DNA repair"/>
    <property type="evidence" value="ECO:0007669"/>
    <property type="project" value="UniProtKB-UniRule"/>
</dbReference>
<dbReference type="GO" id="GO:0016887">
    <property type="term" value="F:ATP hydrolysis activity"/>
    <property type="evidence" value="ECO:0007669"/>
    <property type="project" value="RHEA"/>
</dbReference>
<dbReference type="PANTHER" id="PTHR47964:SF1">
    <property type="entry name" value="ATP-DEPENDENT DNA HELICASE HOMOLOG RECG, CHLOROPLASTIC"/>
    <property type="match status" value="1"/>
</dbReference>
<dbReference type="Pfam" id="PF19833">
    <property type="entry name" value="RecG_dom3_C"/>
    <property type="match status" value="1"/>
</dbReference>
<evidence type="ECO:0000313" key="19">
    <source>
        <dbReference type="Proteomes" id="UP000198779"/>
    </source>
</evidence>
<dbReference type="GO" id="GO:0003677">
    <property type="term" value="F:DNA binding"/>
    <property type="evidence" value="ECO:0007669"/>
    <property type="project" value="UniProtKB-KW"/>
</dbReference>
<dbReference type="STRING" id="645274.SAMN04487901_101226"/>
<keyword evidence="8" id="KW-0238">DNA-binding</keyword>
<dbReference type="CDD" id="cd17992">
    <property type="entry name" value="DEXHc_RecG"/>
    <property type="match status" value="1"/>
</dbReference>
<dbReference type="Proteomes" id="UP000198779">
    <property type="component" value="Unassembled WGS sequence"/>
</dbReference>
<dbReference type="PROSITE" id="PS51192">
    <property type="entry name" value="HELICASE_ATP_BIND_1"/>
    <property type="match status" value="1"/>
</dbReference>